<keyword evidence="2" id="KW-1185">Reference proteome</keyword>
<dbReference type="Gene3D" id="3.40.1350.10">
    <property type="match status" value="1"/>
</dbReference>
<dbReference type="Proteomes" id="UP000501891">
    <property type="component" value="Chromosome"/>
</dbReference>
<dbReference type="EMBL" id="CP051775">
    <property type="protein sequence ID" value="QJE73856.1"/>
    <property type="molecule type" value="Genomic_DNA"/>
</dbReference>
<dbReference type="InterPro" id="IPR011856">
    <property type="entry name" value="tRNA_endonuc-like_dom_sf"/>
</dbReference>
<dbReference type="Pfam" id="PF06319">
    <property type="entry name" value="MmcB-like"/>
    <property type="match status" value="1"/>
</dbReference>
<dbReference type="PIRSF" id="PIRSF031796">
    <property type="entry name" value="UPC031796"/>
    <property type="match status" value="1"/>
</dbReference>
<reference evidence="1" key="1">
    <citation type="submission" date="2020-04" db="EMBL/GenBank/DDBJ databases">
        <title>A desert anoxygenic phototrophic bacterium fixes CO2 using RubisCO under aerobic conditions.</title>
        <authorList>
            <person name="Tang K."/>
        </authorList>
    </citation>
    <scope>NUCLEOTIDE SEQUENCE [LARGE SCALE GENOMIC DNA]</scope>
    <source>
        <strain evidence="1">MIMtkB3</strain>
    </source>
</reference>
<accession>A0A858RA38</accession>
<dbReference type="AlphaFoldDB" id="A0A858RA38"/>
<name>A0A858RA38_9PROT</name>
<evidence type="ECO:0000313" key="2">
    <source>
        <dbReference type="Proteomes" id="UP000501891"/>
    </source>
</evidence>
<organism evidence="1 2">
    <name type="scientific">Aerophototrophica crusticola</name>
    <dbReference type="NCBI Taxonomy" id="1709002"/>
    <lineage>
        <taxon>Bacteria</taxon>
        <taxon>Pseudomonadati</taxon>
        <taxon>Pseudomonadota</taxon>
        <taxon>Alphaproteobacteria</taxon>
        <taxon>Rhodospirillales</taxon>
        <taxon>Rhodospirillaceae</taxon>
        <taxon>Aerophototrophica</taxon>
    </lineage>
</organism>
<gene>
    <name evidence="1" type="ORF">HHL28_12785</name>
</gene>
<dbReference type="InterPro" id="IPR009394">
    <property type="entry name" value="MmcB-like"/>
</dbReference>
<protein>
    <submittedName>
        <fullName evidence="1">MmcB family DNA repair protein</fullName>
    </submittedName>
</protein>
<dbReference type="GO" id="GO:0003676">
    <property type="term" value="F:nucleic acid binding"/>
    <property type="evidence" value="ECO:0007669"/>
    <property type="project" value="InterPro"/>
</dbReference>
<proteinExistence type="predicted"/>
<dbReference type="KEGG" id="acru:HHL28_12785"/>
<sequence length="154" mass="16867">MSIAESPLLPRPPSDTAATITRGVRRALADRGVRTLVEFSLANNRRADIFGIDEGGDIVIVEVKSSVADFRSDHKWQDYLDYCDSFYFAVGPDFPQELIPEECGLMVADAFGAEVLRESPVAKLVAARRKAVTLRAVLCAAGRLHRVEDPGFGM</sequence>
<evidence type="ECO:0000313" key="1">
    <source>
        <dbReference type="EMBL" id="QJE73856.1"/>
    </source>
</evidence>